<protein>
    <submittedName>
        <fullName evidence="1">Uncharacterized protein</fullName>
    </submittedName>
</protein>
<dbReference type="SUPFAM" id="SSF52540">
    <property type="entry name" value="P-loop containing nucleoside triphosphate hydrolases"/>
    <property type="match status" value="1"/>
</dbReference>
<dbReference type="EMBL" id="SUKA01000003">
    <property type="protein sequence ID" value="TJY65446.1"/>
    <property type="molecule type" value="Genomic_DNA"/>
</dbReference>
<gene>
    <name evidence="1" type="ORF">FAZ19_09885</name>
</gene>
<keyword evidence="2" id="KW-1185">Reference proteome</keyword>
<dbReference type="OrthoDB" id="1066044at2"/>
<evidence type="ECO:0000313" key="1">
    <source>
        <dbReference type="EMBL" id="TJY65446.1"/>
    </source>
</evidence>
<name>A0A4U0H1W5_9SPHI</name>
<comment type="caution">
    <text evidence="1">The sequence shown here is derived from an EMBL/GenBank/DDBJ whole genome shotgun (WGS) entry which is preliminary data.</text>
</comment>
<accession>A0A4U0H1W5</accession>
<evidence type="ECO:0000313" key="2">
    <source>
        <dbReference type="Proteomes" id="UP000309872"/>
    </source>
</evidence>
<organism evidence="1 2">
    <name type="scientific">Sphingobacterium alkalisoli</name>
    <dbReference type="NCBI Taxonomy" id="1874115"/>
    <lineage>
        <taxon>Bacteria</taxon>
        <taxon>Pseudomonadati</taxon>
        <taxon>Bacteroidota</taxon>
        <taxon>Sphingobacteriia</taxon>
        <taxon>Sphingobacteriales</taxon>
        <taxon>Sphingobacteriaceae</taxon>
        <taxon>Sphingobacterium</taxon>
    </lineage>
</organism>
<proteinExistence type="predicted"/>
<dbReference type="AlphaFoldDB" id="A0A4U0H1W5"/>
<reference evidence="1 2" key="1">
    <citation type="submission" date="2019-04" db="EMBL/GenBank/DDBJ databases">
        <title>Sphingobacterium olei sp. nov., isolated from oil-contaminated soil.</title>
        <authorList>
            <person name="Liu B."/>
        </authorList>
    </citation>
    <scope>NUCLEOTIDE SEQUENCE [LARGE SCALE GENOMIC DNA]</scope>
    <source>
        <strain evidence="1 2">Y3L14</strain>
    </source>
</reference>
<sequence>MDRHEKQIILLNCNDIPVEALDQYISNRVFEIKEFESHRLSADKLKELRRLADIRSGVLQDEPTVATLSATPALPDKPKATPVAPTPIEKILNGELSLQEIDFLLKERKLSFEDLETGGVLQKAINSIKYFNTKKGISKFYNITDLAPMEEGRTDVYMVGMAASGKSTMLAGMFKYADDNAVFIPDTYNQEGNTYMGQLKRDLDYGVLPMGTVKGSYNYIATSFKDQKGTKHPFNIVEVPGENYARMFSEGIKSETEYIKGFVNYIKNKNKKILVFVIDVIAEIEKFTNPEHFNALDQSIAYNNILAMFRDHRILDRTDAIYFVVNKFDALKKDRYLFDERPDEELALEFLEQNFSSLLAACKDARERARNKFKIKALPFSIGDVVNEKILLEYKGDHAKVLVNNLLEDSFVVSGGAFWKFRF</sequence>
<dbReference type="Proteomes" id="UP000309872">
    <property type="component" value="Unassembled WGS sequence"/>
</dbReference>
<dbReference type="Gene3D" id="3.40.50.300">
    <property type="entry name" value="P-loop containing nucleotide triphosphate hydrolases"/>
    <property type="match status" value="1"/>
</dbReference>
<dbReference type="InterPro" id="IPR027417">
    <property type="entry name" value="P-loop_NTPase"/>
</dbReference>
<dbReference type="RefSeq" id="WP_136820575.1">
    <property type="nucleotide sequence ID" value="NZ_BMJX01000003.1"/>
</dbReference>